<feature type="compositionally biased region" description="Basic and acidic residues" evidence="3">
    <location>
        <begin position="22"/>
        <end position="55"/>
    </location>
</feature>
<evidence type="ECO:0000313" key="6">
    <source>
        <dbReference type="Proteomes" id="UP000001307"/>
    </source>
</evidence>
<evidence type="ECO:0000313" key="4">
    <source>
        <dbReference type="EMBL" id="CBY11967.1"/>
    </source>
</evidence>
<dbReference type="InParanoid" id="E4XQ81"/>
<feature type="region of interest" description="Disordered" evidence="3">
    <location>
        <begin position="1"/>
        <end position="85"/>
    </location>
</feature>
<feature type="compositionally biased region" description="Low complexity" evidence="3">
    <location>
        <begin position="1"/>
        <end position="15"/>
    </location>
</feature>
<dbReference type="EMBL" id="FN653101">
    <property type="protein sequence ID" value="CBY11967.1"/>
    <property type="molecule type" value="Genomic_DNA"/>
</dbReference>
<reference evidence="4" key="1">
    <citation type="journal article" date="2010" name="Science">
        <title>Plasticity of animal genome architecture unmasked by rapid evolution of a pelagic tunicate.</title>
        <authorList>
            <person name="Denoeud F."/>
            <person name="Henriet S."/>
            <person name="Mungpakdee S."/>
            <person name="Aury J.M."/>
            <person name="Da Silva C."/>
            <person name="Brinkmann H."/>
            <person name="Mikhaleva J."/>
            <person name="Olsen L.C."/>
            <person name="Jubin C."/>
            <person name="Canestro C."/>
            <person name="Bouquet J.M."/>
            <person name="Danks G."/>
            <person name="Poulain J."/>
            <person name="Campsteijn C."/>
            <person name="Adamski M."/>
            <person name="Cross I."/>
            <person name="Yadetie F."/>
            <person name="Muffato M."/>
            <person name="Louis A."/>
            <person name="Butcher S."/>
            <person name="Tsagkogeorga G."/>
            <person name="Konrad A."/>
            <person name="Singh S."/>
            <person name="Jensen M.F."/>
            <person name="Cong E.H."/>
            <person name="Eikeseth-Otteraa H."/>
            <person name="Noel B."/>
            <person name="Anthouard V."/>
            <person name="Porcel B.M."/>
            <person name="Kachouri-Lafond R."/>
            <person name="Nishino A."/>
            <person name="Ugolini M."/>
            <person name="Chourrout P."/>
            <person name="Nishida H."/>
            <person name="Aasland R."/>
            <person name="Huzurbazar S."/>
            <person name="Westhof E."/>
            <person name="Delsuc F."/>
            <person name="Lehrach H."/>
            <person name="Reinhardt R."/>
            <person name="Weissenbach J."/>
            <person name="Roy S.W."/>
            <person name="Artiguenave F."/>
            <person name="Postlethwait J.H."/>
            <person name="Manak J.R."/>
            <person name="Thompson E.M."/>
            <person name="Jaillon O."/>
            <person name="Du Pasquier L."/>
            <person name="Boudinot P."/>
            <person name="Liberles D.A."/>
            <person name="Volff J.N."/>
            <person name="Philippe H."/>
            <person name="Lenhard B."/>
            <person name="Roest Crollius H."/>
            <person name="Wincker P."/>
            <person name="Chourrout D."/>
        </authorList>
    </citation>
    <scope>NUCLEOTIDE SEQUENCE [LARGE SCALE GENOMIC DNA]</scope>
</reference>
<accession>E4XQ81</accession>
<protein>
    <submittedName>
        <fullName evidence="4">Uncharacterized protein</fullName>
    </submittedName>
</protein>
<keyword evidence="2" id="KW-0175">Coiled coil</keyword>
<comment type="similarity">
    <text evidence="1">Belongs to the SIKE family.</text>
</comment>
<evidence type="ECO:0000313" key="5">
    <source>
        <dbReference type="EMBL" id="CBY41371.1"/>
    </source>
</evidence>
<feature type="region of interest" description="Disordered" evidence="3">
    <location>
        <begin position="414"/>
        <end position="449"/>
    </location>
</feature>
<keyword evidence="6" id="KW-1185">Reference proteome</keyword>
<evidence type="ECO:0000256" key="2">
    <source>
        <dbReference type="ARBA" id="ARBA00023054"/>
    </source>
</evidence>
<proteinExistence type="inferred from homology"/>
<dbReference type="AlphaFoldDB" id="E4XQ81"/>
<evidence type="ECO:0000256" key="1">
    <source>
        <dbReference type="ARBA" id="ARBA00005537"/>
    </source>
</evidence>
<feature type="compositionally biased region" description="Polar residues" evidence="3">
    <location>
        <begin position="58"/>
        <end position="76"/>
    </location>
</feature>
<dbReference type="PANTHER" id="PTHR12186:SF2">
    <property type="entry name" value="FGFR1 ONCOGENE PARTNER 2 HOMOLOG"/>
    <property type="match status" value="1"/>
</dbReference>
<sequence length="449" mass="50596">MSRRVTVSSTSNVRVLPETTDEPSRKIASRKEGTADFSHFRGADDPTWHQIEVKRTISAPSKNSKSHETSTNQIHNSRPRDKRPDICIEERMSRIDVFADKLLSMAEGLHNDMTSANEIDKLNENFNGPARPRIINQGKREMRKNKRIMAENKELRHALAEHQTVLEMVMNKFRKVSTHAARLEREQSFLAPANKTYELRKENQKLADRVGDMITVMKTAASKYPTENESYLQIKTNMKQLQDENRGLRSLLSLSRKSGSHKLDLASPVEATHPVKCATEVTEDSDDESVETCSTNSHDTVITNSSDDEEISVEAAEAFQNGPQFHDFIDSMVKDAINNHIKGVKENSRFENEQDQNPEIEPLRKDEDTISLSSNASTIVENGFDHIADELLEEEAIKEVELLDQLLDAEEKIGERQIDRSASPLSVDDDVSTESSPEKVTSSPPASET</sequence>
<evidence type="ECO:0000256" key="3">
    <source>
        <dbReference type="SAM" id="MobiDB-lite"/>
    </source>
</evidence>
<organism evidence="4">
    <name type="scientific">Oikopleura dioica</name>
    <name type="common">Tunicate</name>
    <dbReference type="NCBI Taxonomy" id="34765"/>
    <lineage>
        <taxon>Eukaryota</taxon>
        <taxon>Metazoa</taxon>
        <taxon>Chordata</taxon>
        <taxon>Tunicata</taxon>
        <taxon>Appendicularia</taxon>
        <taxon>Copelata</taxon>
        <taxon>Oikopleuridae</taxon>
        <taxon>Oikopleura</taxon>
    </lineage>
</organism>
<name>E4XQ81_OIKDI</name>
<dbReference type="Proteomes" id="UP000011014">
    <property type="component" value="Unassembled WGS sequence"/>
</dbReference>
<dbReference type="EMBL" id="FN656406">
    <property type="protein sequence ID" value="CBY41371.1"/>
    <property type="molecule type" value="Genomic_DNA"/>
</dbReference>
<dbReference type="PANTHER" id="PTHR12186">
    <property type="entry name" value="SIKE FAMILY MEMBER"/>
    <property type="match status" value="1"/>
</dbReference>
<dbReference type="Pfam" id="PF05769">
    <property type="entry name" value="SIKE"/>
    <property type="match status" value="1"/>
</dbReference>
<dbReference type="InterPro" id="IPR008555">
    <property type="entry name" value="SIKE"/>
</dbReference>
<feature type="compositionally biased region" description="Polar residues" evidence="3">
    <location>
        <begin position="433"/>
        <end position="449"/>
    </location>
</feature>
<dbReference type="OrthoDB" id="21214at2759"/>
<gene>
    <name evidence="4" type="ORF">GSOID_T00017379001</name>
    <name evidence="5" type="ORF">GSOID_T00023438001</name>
</gene>
<dbReference type="Proteomes" id="UP000001307">
    <property type="component" value="Unassembled WGS sequence"/>
</dbReference>